<evidence type="ECO:0000313" key="1">
    <source>
        <dbReference type="EMBL" id="GFK95096.1"/>
    </source>
</evidence>
<dbReference type="PIRSF" id="PIRSF006421">
    <property type="entry name" value="UCP006421"/>
    <property type="match status" value="1"/>
</dbReference>
<reference evidence="1 2" key="2">
    <citation type="submission" date="2020-05" db="EMBL/GenBank/DDBJ databases">
        <title>Draft genome sequence of Desulfovibrio sp. strainFSS-1.</title>
        <authorList>
            <person name="Shimoshige H."/>
            <person name="Kobayashi H."/>
            <person name="Maekawa T."/>
        </authorList>
    </citation>
    <scope>NUCLEOTIDE SEQUENCE [LARGE SCALE GENOMIC DNA]</scope>
    <source>
        <strain evidence="1 2">SIID29052-01</strain>
    </source>
</reference>
<reference evidence="1 2" key="1">
    <citation type="submission" date="2020-04" db="EMBL/GenBank/DDBJ databases">
        <authorList>
            <consortium name="Desulfovibrio sp. FSS-1 genome sequencing consortium"/>
            <person name="Shimoshige H."/>
            <person name="Kobayashi H."/>
            <person name="Maekawa T."/>
        </authorList>
    </citation>
    <scope>NUCLEOTIDE SEQUENCE [LARGE SCALE GENOMIC DNA]</scope>
    <source>
        <strain evidence="1 2">SIID29052-01</strain>
    </source>
</reference>
<organism evidence="1 2">
    <name type="scientific">Fundidesulfovibrio magnetotacticus</name>
    <dbReference type="NCBI Taxonomy" id="2730080"/>
    <lineage>
        <taxon>Bacteria</taxon>
        <taxon>Pseudomonadati</taxon>
        <taxon>Thermodesulfobacteriota</taxon>
        <taxon>Desulfovibrionia</taxon>
        <taxon>Desulfovibrionales</taxon>
        <taxon>Desulfovibrionaceae</taxon>
        <taxon>Fundidesulfovibrio</taxon>
    </lineage>
</organism>
<protein>
    <recommendedName>
        <fullName evidence="3">ApbE family lipoprotein</fullName>
    </recommendedName>
</protein>
<dbReference type="NCBIfam" id="NF003323">
    <property type="entry name" value="PRK04334.1-3"/>
    <property type="match status" value="1"/>
</dbReference>
<proteinExistence type="predicted"/>
<comment type="caution">
    <text evidence="1">The sequence shown here is derived from an EMBL/GenBank/DDBJ whole genome shotgun (WGS) entry which is preliminary data.</text>
</comment>
<keyword evidence="2" id="KW-1185">Reference proteome</keyword>
<dbReference type="AlphaFoldDB" id="A0A6V8LZ81"/>
<evidence type="ECO:0008006" key="3">
    <source>
        <dbReference type="Google" id="ProtNLM"/>
    </source>
</evidence>
<dbReference type="SUPFAM" id="SSF143631">
    <property type="entry name" value="ApbE-like"/>
    <property type="match status" value="1"/>
</dbReference>
<gene>
    <name evidence="1" type="ORF">NNJEOMEG_02950</name>
</gene>
<dbReference type="Gene3D" id="3.10.520.10">
    <property type="entry name" value="ApbE-like domains"/>
    <property type="match status" value="1"/>
</dbReference>
<dbReference type="InterPro" id="IPR003374">
    <property type="entry name" value="ApbE-like_sf"/>
</dbReference>
<dbReference type="Proteomes" id="UP000494245">
    <property type="component" value="Unassembled WGS sequence"/>
</dbReference>
<dbReference type="InterPro" id="IPR007183">
    <property type="entry name" value="UPF0280"/>
</dbReference>
<dbReference type="EMBL" id="BLTE01000014">
    <property type="protein sequence ID" value="GFK95096.1"/>
    <property type="molecule type" value="Genomic_DNA"/>
</dbReference>
<evidence type="ECO:0000313" key="2">
    <source>
        <dbReference type="Proteomes" id="UP000494245"/>
    </source>
</evidence>
<dbReference type="RefSeq" id="WP_173085816.1">
    <property type="nucleotide sequence ID" value="NZ_BLTE01000014.1"/>
</dbReference>
<sequence length="246" mass="26089">MIHRDTQRTYRGLSEPAQGEVRFAVTVEESDLLVTARRDLSAETAQVLNRLRGQLKNHILLHPEFRPSLTPLPDDPSAPPLVGDMLRAARACQVGPMAAVAGTIAQHVADALAPLSPDLLVENGGDVALRSTRERLVALLARPVQGARLALRLAPREFPVCLCTSSATVGHSLSFGAADMVTVKARSGAVADAAATTLGNLARGEAHLPLVLERARELARVGVLGVFVQVGEKIGVWGDMELAALE</sequence>
<accession>A0A6V8LZ81</accession>
<name>A0A6V8LZ81_9BACT</name>